<evidence type="ECO:0000313" key="2">
    <source>
        <dbReference type="EMBL" id="BDB99095.1"/>
    </source>
</evidence>
<gene>
    <name evidence="2" type="ORF">SACC_21120</name>
</gene>
<dbReference type="InterPro" id="IPR011636">
    <property type="entry name" value="DoxA"/>
</dbReference>
<sequence length="170" mass="18522">MSKAYTVAAAIFSLIVIILILVVGQVSYGNVVGPLFNNSKKPKIIVCPENTELYNIGNFTFLKLNITDIDGPDAYPASVTMIVIKNSTFTLILNTEALSKSVVNITKAPWDLKKAVGYNDYSGIYLCLGTDAVFTLKLPAHLYPGSYEVILYVPALPHADYSTTLTLSDH</sequence>
<dbReference type="Proteomes" id="UP001319921">
    <property type="component" value="Chromosome"/>
</dbReference>
<dbReference type="GeneID" id="68866842"/>
<feature type="domain" description="Thiosulphate:quinone oxidoreductase small subunit DoxA" evidence="1">
    <location>
        <begin position="28"/>
        <end position="154"/>
    </location>
</feature>
<dbReference type="Pfam" id="PF07680">
    <property type="entry name" value="DoxA"/>
    <property type="match status" value="1"/>
</dbReference>
<dbReference type="RefSeq" id="WP_229569445.1">
    <property type="nucleotide sequence ID" value="NZ_AP025226.1"/>
</dbReference>
<evidence type="ECO:0000313" key="3">
    <source>
        <dbReference type="Proteomes" id="UP001319921"/>
    </source>
</evidence>
<reference evidence="2 3" key="1">
    <citation type="journal article" date="2022" name="Microbiol. Resour. Announc.">
        <title>Complete Genome Sequence of the Hyperthermophilic and Acidophilic Archaeon Saccharolobus caldissimus Strain HS-3T.</title>
        <authorList>
            <person name="Sakai H.D."/>
            <person name="Kurosawa N."/>
        </authorList>
    </citation>
    <scope>NUCLEOTIDE SEQUENCE [LARGE SCALE GENOMIC DNA]</scope>
    <source>
        <strain evidence="2 3">JCM32116</strain>
    </source>
</reference>
<accession>A0AAQ4CTG4</accession>
<organism evidence="2 3">
    <name type="scientific">Saccharolobus caldissimus</name>
    <dbReference type="NCBI Taxonomy" id="1702097"/>
    <lineage>
        <taxon>Archaea</taxon>
        <taxon>Thermoproteota</taxon>
        <taxon>Thermoprotei</taxon>
        <taxon>Sulfolobales</taxon>
        <taxon>Sulfolobaceae</taxon>
        <taxon>Saccharolobus</taxon>
    </lineage>
</organism>
<protein>
    <submittedName>
        <fullName evidence="2">Quinol oxidase</fullName>
    </submittedName>
</protein>
<name>A0AAQ4CTG4_9CREN</name>
<evidence type="ECO:0000259" key="1">
    <source>
        <dbReference type="Pfam" id="PF07680"/>
    </source>
</evidence>
<proteinExistence type="predicted"/>
<dbReference type="AlphaFoldDB" id="A0AAQ4CTG4"/>
<dbReference type="EMBL" id="AP025226">
    <property type="protein sequence ID" value="BDB99095.1"/>
    <property type="molecule type" value="Genomic_DNA"/>
</dbReference>
<dbReference type="KEGG" id="scas:SACC_21120"/>
<keyword evidence="3" id="KW-1185">Reference proteome</keyword>